<dbReference type="PROSITE" id="PS51257">
    <property type="entry name" value="PROKAR_LIPOPROTEIN"/>
    <property type="match status" value="1"/>
</dbReference>
<dbReference type="Proteomes" id="UP001212602">
    <property type="component" value="Unassembled WGS sequence"/>
</dbReference>
<gene>
    <name evidence="2" type="ORF">PGB34_08225</name>
</gene>
<evidence type="ECO:0000313" key="2">
    <source>
        <dbReference type="EMBL" id="MDA7416350.1"/>
    </source>
</evidence>
<feature type="signal peptide" evidence="1">
    <location>
        <begin position="1"/>
        <end position="20"/>
    </location>
</feature>
<evidence type="ECO:0000256" key="1">
    <source>
        <dbReference type="SAM" id="SignalP"/>
    </source>
</evidence>
<evidence type="ECO:0008006" key="4">
    <source>
        <dbReference type="Google" id="ProtNLM"/>
    </source>
</evidence>
<keyword evidence="1" id="KW-0732">Signal</keyword>
<dbReference type="AlphaFoldDB" id="A0AAE3N685"/>
<feature type="chain" id="PRO_5042117490" description="Lipoprotein" evidence="1">
    <location>
        <begin position="21"/>
        <end position="149"/>
    </location>
</feature>
<organism evidence="2 3">
    <name type="scientific">Xenophilus arseniciresistens</name>
    <dbReference type="NCBI Taxonomy" id="1283306"/>
    <lineage>
        <taxon>Bacteria</taxon>
        <taxon>Pseudomonadati</taxon>
        <taxon>Pseudomonadota</taxon>
        <taxon>Betaproteobacteria</taxon>
        <taxon>Burkholderiales</taxon>
        <taxon>Comamonadaceae</taxon>
        <taxon>Xenophilus</taxon>
    </lineage>
</organism>
<proteinExistence type="predicted"/>
<comment type="caution">
    <text evidence="2">The sequence shown here is derived from an EMBL/GenBank/DDBJ whole genome shotgun (WGS) entry which is preliminary data.</text>
</comment>
<dbReference type="RefSeq" id="WP_271427570.1">
    <property type="nucleotide sequence ID" value="NZ_JAQIPB010000002.1"/>
</dbReference>
<dbReference type="EMBL" id="JAQIPB010000002">
    <property type="protein sequence ID" value="MDA7416350.1"/>
    <property type="molecule type" value="Genomic_DNA"/>
</dbReference>
<keyword evidence="3" id="KW-1185">Reference proteome</keyword>
<sequence>MQKTLLACAAGMLATACATARPSLPEDDYAFLGFGLAKAAGCAQQGHMPPELAARGRNLVLSVINAHTYDRWKLQRHVELAAQSPSSPEFCRQMGQGLEEALAQAQTRVTAQAREGQVGLQLREKAGWAPPQIRYCNRVGSQTVCSSAD</sequence>
<protein>
    <recommendedName>
        <fullName evidence="4">Lipoprotein</fullName>
    </recommendedName>
</protein>
<evidence type="ECO:0000313" key="3">
    <source>
        <dbReference type="Proteomes" id="UP001212602"/>
    </source>
</evidence>
<name>A0AAE3N685_9BURK</name>
<accession>A0AAE3N685</accession>
<reference evidence="2" key="1">
    <citation type="submission" date="2023-01" db="EMBL/GenBank/DDBJ databases">
        <title>Xenophilus mangrovi sp. nov., isolated from soil of Mangrove nature reserve.</title>
        <authorList>
            <person name="Xu S."/>
            <person name="Liu Z."/>
            <person name="Xu Y."/>
        </authorList>
    </citation>
    <scope>NUCLEOTIDE SEQUENCE</scope>
    <source>
        <strain evidence="2">YW8</strain>
    </source>
</reference>